<accession>A0A810L122</accession>
<gene>
    <name evidence="3" type="ORF">Asera_26370</name>
</gene>
<reference evidence="3" key="1">
    <citation type="submission" date="2020-08" db="EMBL/GenBank/DDBJ databases">
        <title>Whole genome shotgun sequence of Actinocatenispora sera NBRC 101916.</title>
        <authorList>
            <person name="Komaki H."/>
            <person name="Tamura T."/>
        </authorList>
    </citation>
    <scope>NUCLEOTIDE SEQUENCE</scope>
    <source>
        <strain evidence="3">NBRC 101916</strain>
    </source>
</reference>
<feature type="region of interest" description="Disordered" evidence="1">
    <location>
        <begin position="1"/>
        <end position="21"/>
    </location>
</feature>
<dbReference type="RefSeq" id="WP_030445648.1">
    <property type="nucleotide sequence ID" value="NZ_AP023354.1"/>
</dbReference>
<dbReference type="SUPFAM" id="SSF50998">
    <property type="entry name" value="Quinoprotein alcohol dehydrogenase-like"/>
    <property type="match status" value="1"/>
</dbReference>
<dbReference type="OrthoDB" id="3336893at2"/>
<evidence type="ECO:0000256" key="1">
    <source>
        <dbReference type="SAM" id="MobiDB-lite"/>
    </source>
</evidence>
<evidence type="ECO:0000313" key="4">
    <source>
        <dbReference type="Proteomes" id="UP000680750"/>
    </source>
</evidence>
<feature type="transmembrane region" description="Helical" evidence="2">
    <location>
        <begin position="108"/>
        <end position="129"/>
    </location>
</feature>
<keyword evidence="2" id="KW-1133">Transmembrane helix</keyword>
<feature type="transmembrane region" description="Helical" evidence="2">
    <location>
        <begin position="141"/>
        <end position="163"/>
    </location>
</feature>
<feature type="transmembrane region" description="Helical" evidence="2">
    <location>
        <begin position="206"/>
        <end position="228"/>
    </location>
</feature>
<dbReference type="Gene3D" id="2.40.10.480">
    <property type="match status" value="1"/>
</dbReference>
<protein>
    <submittedName>
        <fullName evidence="3">Uncharacterized protein</fullName>
    </submittedName>
</protein>
<organism evidence="3 4">
    <name type="scientific">Actinocatenispora sera</name>
    <dbReference type="NCBI Taxonomy" id="390989"/>
    <lineage>
        <taxon>Bacteria</taxon>
        <taxon>Bacillati</taxon>
        <taxon>Actinomycetota</taxon>
        <taxon>Actinomycetes</taxon>
        <taxon>Micromonosporales</taxon>
        <taxon>Micromonosporaceae</taxon>
        <taxon>Actinocatenispora</taxon>
    </lineage>
</organism>
<sequence>MAARDEPDGTDAAADDERSAGADIDHGFAARLAAYSPPSSTPEDPGTTESAAPAVWRWPVALGGGLIGAGIATVFAAGWLVPRGLAHGVRAYMHWPARHHHWLSDHSLRVLTVALGGVLVVWALTAWYRRWVWVERSSFRVASPLLVAWAIVTTGWAVAAVRVELSTGFLGPRTVTAGVGALAVLVGALVVLVTGRRRGTVGVRRALLATTAAAVVVVVAATVGAVGAPGYGLVATVAPVAGTPAVPATVSRVAWSRAMPSEVVDVVPAGPGVLVLLEDGVVAVDGLTGRIRWTYRRPGASVEHLSVSPGGRSALLHWGPDRSQLVALDATTGRVRYINGGAKEFGQIPMTDDLWLSSSPGAEGRPTVDAWSLRDGHHLWRYRPAEDCRLDYVRNVWRQTRAAVIFPIMCYRHASDAVRFVHFVAYGTSATPLWQRRVPLPGHSPEVYGIDAEAAADGSWYGAEISLGRKSLTVAFDPRTGRSRSYRRHALSGTRWVRSDGDRGIVVHDADGGAWPVPKAPCSFDDRTIFSAAAPGATGFYADDGWTFAAGAVGCLSASDANGARGTEVVQVQDLPSGRRHQIPVDLGGPYQESSDLPRSSLTAAPGAWVVVSREHLAAGGVSRVVGLR</sequence>
<name>A0A810L122_9ACTN</name>
<feature type="transmembrane region" description="Helical" evidence="2">
    <location>
        <begin position="60"/>
        <end position="81"/>
    </location>
</feature>
<dbReference type="KEGG" id="aser:Asera_26370"/>
<keyword evidence="4" id="KW-1185">Reference proteome</keyword>
<dbReference type="Proteomes" id="UP000680750">
    <property type="component" value="Chromosome"/>
</dbReference>
<evidence type="ECO:0000256" key="2">
    <source>
        <dbReference type="SAM" id="Phobius"/>
    </source>
</evidence>
<dbReference type="AlphaFoldDB" id="A0A810L122"/>
<dbReference type="EMBL" id="AP023354">
    <property type="protein sequence ID" value="BCJ28529.1"/>
    <property type="molecule type" value="Genomic_DNA"/>
</dbReference>
<evidence type="ECO:0000313" key="3">
    <source>
        <dbReference type="EMBL" id="BCJ28529.1"/>
    </source>
</evidence>
<dbReference type="InterPro" id="IPR011047">
    <property type="entry name" value="Quinoprotein_ADH-like_sf"/>
</dbReference>
<keyword evidence="2" id="KW-0472">Membrane</keyword>
<proteinExistence type="predicted"/>
<keyword evidence="2" id="KW-0812">Transmembrane</keyword>
<feature type="transmembrane region" description="Helical" evidence="2">
    <location>
        <begin position="175"/>
        <end position="194"/>
    </location>
</feature>